<dbReference type="GO" id="GO:0004180">
    <property type="term" value="F:carboxypeptidase activity"/>
    <property type="evidence" value="ECO:0007669"/>
    <property type="project" value="UniProtKB-KW"/>
</dbReference>
<keyword evidence="8 24" id="KW-0808">Transferase</keyword>
<evidence type="ECO:0000256" key="3">
    <source>
        <dbReference type="ARBA" id="ARBA00018637"/>
    </source>
</evidence>
<dbReference type="PANTHER" id="PTHR32282">
    <property type="entry name" value="BINDING PROTEIN TRANSPEPTIDASE, PUTATIVE-RELATED"/>
    <property type="match status" value="1"/>
</dbReference>
<dbReference type="AlphaFoldDB" id="A0A3B0XP93"/>
<keyword evidence="9" id="KW-0378">Hydrolase</keyword>
<dbReference type="Pfam" id="PF00912">
    <property type="entry name" value="Transgly"/>
    <property type="match status" value="1"/>
</dbReference>
<keyword evidence="13" id="KW-0046">Antibiotic resistance</keyword>
<keyword evidence="5" id="KW-0121">Carboxypeptidase</keyword>
<feature type="compositionally biased region" description="Basic residues" evidence="19">
    <location>
        <begin position="37"/>
        <end position="57"/>
    </location>
</feature>
<evidence type="ECO:0000256" key="17">
    <source>
        <dbReference type="ARBA" id="ARBA00044770"/>
    </source>
</evidence>
<feature type="transmembrane region" description="Helical" evidence="20">
    <location>
        <begin position="77"/>
        <end position="100"/>
    </location>
</feature>
<keyword evidence="10" id="KW-0133">Cell shape</keyword>
<dbReference type="Pfam" id="PF14814">
    <property type="entry name" value="UB2H"/>
    <property type="match status" value="1"/>
</dbReference>
<evidence type="ECO:0000256" key="12">
    <source>
        <dbReference type="ARBA" id="ARBA00023136"/>
    </source>
</evidence>
<gene>
    <name evidence="24" type="ORF">MNBD_GAMMA10-2611</name>
</gene>
<evidence type="ECO:0000259" key="22">
    <source>
        <dbReference type="Pfam" id="PF00912"/>
    </source>
</evidence>
<dbReference type="InterPro" id="IPR011813">
    <property type="entry name" value="PBP_1b"/>
</dbReference>
<keyword evidence="7 24" id="KW-0328">Glycosyltransferase</keyword>
<dbReference type="Gene3D" id="1.10.3810.10">
    <property type="entry name" value="Biosynthetic peptidoglycan transglycosylase-like"/>
    <property type="match status" value="1"/>
</dbReference>
<evidence type="ECO:0000256" key="18">
    <source>
        <dbReference type="ARBA" id="ARBA00049902"/>
    </source>
</evidence>
<dbReference type="FunFam" id="1.10.3810.10:FF:000001">
    <property type="entry name" value="Penicillin-binding protein 1A"/>
    <property type="match status" value="1"/>
</dbReference>
<dbReference type="Pfam" id="PF00905">
    <property type="entry name" value="Transpeptidase"/>
    <property type="match status" value="1"/>
</dbReference>
<evidence type="ECO:0000259" key="21">
    <source>
        <dbReference type="Pfam" id="PF00905"/>
    </source>
</evidence>
<evidence type="ECO:0000256" key="9">
    <source>
        <dbReference type="ARBA" id="ARBA00022801"/>
    </source>
</evidence>
<keyword evidence="15" id="KW-0961">Cell wall biogenesis/degradation</keyword>
<dbReference type="NCBIfam" id="TIGR02071">
    <property type="entry name" value="PBP_1b"/>
    <property type="match status" value="1"/>
</dbReference>
<dbReference type="GO" id="GO:0009252">
    <property type="term" value="P:peptidoglycan biosynthetic process"/>
    <property type="evidence" value="ECO:0007669"/>
    <property type="project" value="UniProtKB-KW"/>
</dbReference>
<dbReference type="GO" id="GO:0046677">
    <property type="term" value="P:response to antibiotic"/>
    <property type="evidence" value="ECO:0007669"/>
    <property type="project" value="UniProtKB-KW"/>
</dbReference>
<feature type="compositionally biased region" description="Basic residues" evidence="19">
    <location>
        <begin position="1"/>
        <end position="28"/>
    </location>
</feature>
<dbReference type="Gene3D" id="3.40.710.10">
    <property type="entry name" value="DD-peptidase/beta-lactamase superfamily"/>
    <property type="match status" value="1"/>
</dbReference>
<comment type="function">
    <text evidence="1">Cell wall formation. Synthesis of cross-linked peptidoglycan from the lipid intermediates. The enzyme has a penicillin-insensitive transglycosylase N-terminal domain (formation of linear glycan strands) and a penicillin-sensitive transpeptidase C-terminal domain (cross-linking of the peptide subunits).</text>
</comment>
<accession>A0A3B0XP93</accession>
<dbReference type="EC" id="2.4.99.28" evidence="17"/>
<evidence type="ECO:0000256" key="11">
    <source>
        <dbReference type="ARBA" id="ARBA00022984"/>
    </source>
</evidence>
<dbReference type="InterPro" id="IPR023346">
    <property type="entry name" value="Lysozyme-like_dom_sf"/>
</dbReference>
<dbReference type="InterPro" id="IPR050396">
    <property type="entry name" value="Glycosyltr_51/Transpeptidase"/>
</dbReference>
<dbReference type="InterPro" id="IPR036950">
    <property type="entry name" value="PBP_transglycosylase"/>
</dbReference>
<evidence type="ECO:0000256" key="16">
    <source>
        <dbReference type="ARBA" id="ARBA00032454"/>
    </source>
</evidence>
<dbReference type="Gene3D" id="3.30.2060.10">
    <property type="entry name" value="Penicillin-binding protein 1b domain"/>
    <property type="match status" value="1"/>
</dbReference>
<keyword evidence="20" id="KW-1133">Transmembrane helix</keyword>
<evidence type="ECO:0000256" key="20">
    <source>
        <dbReference type="SAM" id="Phobius"/>
    </source>
</evidence>
<keyword evidence="4" id="KW-1003">Cell membrane</keyword>
<evidence type="ECO:0000313" key="24">
    <source>
        <dbReference type="EMBL" id="VAW70295.1"/>
    </source>
</evidence>
<dbReference type="GO" id="GO:0009274">
    <property type="term" value="C:peptidoglycan-based cell wall"/>
    <property type="evidence" value="ECO:0007669"/>
    <property type="project" value="InterPro"/>
</dbReference>
<evidence type="ECO:0000256" key="19">
    <source>
        <dbReference type="SAM" id="MobiDB-lite"/>
    </source>
</evidence>
<dbReference type="SUPFAM" id="SSF53955">
    <property type="entry name" value="Lysozyme-like"/>
    <property type="match status" value="1"/>
</dbReference>
<dbReference type="GO" id="GO:0008658">
    <property type="term" value="F:penicillin binding"/>
    <property type="evidence" value="ECO:0007669"/>
    <property type="project" value="InterPro"/>
</dbReference>
<evidence type="ECO:0000256" key="14">
    <source>
        <dbReference type="ARBA" id="ARBA00023268"/>
    </source>
</evidence>
<evidence type="ECO:0000256" key="7">
    <source>
        <dbReference type="ARBA" id="ARBA00022676"/>
    </source>
</evidence>
<dbReference type="GO" id="GO:0005886">
    <property type="term" value="C:plasma membrane"/>
    <property type="evidence" value="ECO:0007669"/>
    <property type="project" value="UniProtKB-SubCell"/>
</dbReference>
<dbReference type="InterPro" id="IPR028166">
    <property type="entry name" value="UB2H"/>
</dbReference>
<dbReference type="InterPro" id="IPR012338">
    <property type="entry name" value="Beta-lactam/transpept-like"/>
</dbReference>
<dbReference type="GO" id="GO:0008955">
    <property type="term" value="F:peptidoglycan glycosyltransferase activity"/>
    <property type="evidence" value="ECO:0007669"/>
    <property type="project" value="UniProtKB-EC"/>
</dbReference>
<dbReference type="GO" id="GO:0071555">
    <property type="term" value="P:cell wall organization"/>
    <property type="evidence" value="ECO:0007669"/>
    <property type="project" value="UniProtKB-KW"/>
</dbReference>
<dbReference type="InterPro" id="IPR001264">
    <property type="entry name" value="Glyco_trans_51"/>
</dbReference>
<feature type="domain" description="Glycosyl transferase family 51" evidence="22">
    <location>
        <begin position="220"/>
        <end position="392"/>
    </location>
</feature>
<dbReference type="PIRSF" id="PIRSF002799">
    <property type="entry name" value="PBP_1b"/>
    <property type="match status" value="1"/>
</dbReference>
<dbReference type="GO" id="GO:0030288">
    <property type="term" value="C:outer membrane-bounded periplasmic space"/>
    <property type="evidence" value="ECO:0007669"/>
    <property type="project" value="TreeGrafter"/>
</dbReference>
<evidence type="ECO:0000256" key="1">
    <source>
        <dbReference type="ARBA" id="ARBA00002624"/>
    </source>
</evidence>
<evidence type="ECO:0000256" key="10">
    <source>
        <dbReference type="ARBA" id="ARBA00022960"/>
    </source>
</evidence>
<dbReference type="GO" id="GO:0008360">
    <property type="term" value="P:regulation of cell shape"/>
    <property type="evidence" value="ECO:0007669"/>
    <property type="project" value="UniProtKB-KW"/>
</dbReference>
<sequence length="763" mass="85656">MSGKPPIKRTPIKRKPVKRYPAKKKTATKKAPLPAKKAGKTTRKPAKKAVRKKTSKKRKSTLSGVSYRILKLMFTKLFLSSVAVGMVFFSFYLLYLNYIITDKMSGRIWSLASHVYARPLEVYQDKPLSIADLKYELNMLDYRKVRNRPVNPGEYRILNGAHFEIFSREAVFWDGKRKSQGLRLSINNNQIQALHELQTDKTISLFRFNAVKIAGIYPAKKEERELIKLADIPDALVLALLAVEDRRFYDHLGIDIRSIFRAALANIMAGKAVQGGSTLTQQLVKNIFLSPERSMVRKINEAFMALLVEMNYDKSVILETYINEVYLGQNGAQQIHGFELASQFYFATPLKRLSQDKVALLVGLVKGPSWYSPRKHLKRALKRRNQVLQLMQREGILTASQYAKYKVRPAGLAKKPRYTANRFPAVIDLVKRQLKQDYDDDDLKSSGLKIYTSIDPLIQKKAEDSVRKLLPALERKKNVSSKLQTSLIIASSHQGEIQAMVSDRNPDFPGFNRSLDGVRQIGSLIKPAIYLSALQNPDKYTLASMLDDSPLHIKIAKDKRWSPKNYDGKFSGSMALSDALKLSRNIPTVRLGLDVGLSDIADSLQSLGISREVPAYPSLTLGAFSLSPLEVANMYQTFAAGGFHVPLKVIREVLDKDGEPLKRYPLETNKTLDEKSVFLVNYVLNQVTRSGTAKSLATQVPQHLAGKTGTTDNLRDSWFAGFSNDQLAVVWVGRDDNTSSGLTGASGALRLWTDVMKKLPLNS</sequence>
<evidence type="ECO:0000256" key="5">
    <source>
        <dbReference type="ARBA" id="ARBA00022645"/>
    </source>
</evidence>
<organism evidence="24">
    <name type="scientific">hydrothermal vent metagenome</name>
    <dbReference type="NCBI Taxonomy" id="652676"/>
    <lineage>
        <taxon>unclassified sequences</taxon>
        <taxon>metagenomes</taxon>
        <taxon>ecological metagenomes</taxon>
    </lineage>
</organism>
<evidence type="ECO:0000256" key="6">
    <source>
        <dbReference type="ARBA" id="ARBA00022670"/>
    </source>
</evidence>
<evidence type="ECO:0000256" key="8">
    <source>
        <dbReference type="ARBA" id="ARBA00022679"/>
    </source>
</evidence>
<keyword evidence="14" id="KW-0511">Multifunctional enzyme</keyword>
<feature type="region of interest" description="Disordered" evidence="19">
    <location>
        <begin position="1"/>
        <end position="57"/>
    </location>
</feature>
<feature type="non-terminal residue" evidence="24">
    <location>
        <position position="763"/>
    </location>
</feature>
<feature type="domain" description="Bifunctional transglycosylase second" evidence="23">
    <location>
        <begin position="123"/>
        <end position="207"/>
    </location>
</feature>
<dbReference type="InterPro" id="IPR001460">
    <property type="entry name" value="PCN-bd_Tpept"/>
</dbReference>
<keyword evidence="12 20" id="KW-0472">Membrane</keyword>
<dbReference type="EMBL" id="UOFJ01000511">
    <property type="protein sequence ID" value="VAW70295.1"/>
    <property type="molecule type" value="Genomic_DNA"/>
</dbReference>
<evidence type="ECO:0000256" key="2">
    <source>
        <dbReference type="ARBA" id="ARBA00004236"/>
    </source>
</evidence>
<protein>
    <recommendedName>
        <fullName evidence="3">Penicillin-binding protein 1B</fullName>
        <ecNumber evidence="17">2.4.99.28</ecNumber>
    </recommendedName>
    <alternativeName>
        <fullName evidence="16">Murein polymerase</fullName>
    </alternativeName>
</protein>
<keyword evidence="6" id="KW-0645">Protease</keyword>
<evidence type="ECO:0000256" key="4">
    <source>
        <dbReference type="ARBA" id="ARBA00022475"/>
    </source>
</evidence>
<dbReference type="SUPFAM" id="SSF56601">
    <property type="entry name" value="beta-lactamase/transpeptidase-like"/>
    <property type="match status" value="1"/>
</dbReference>
<keyword evidence="11" id="KW-0573">Peptidoglycan synthesis</keyword>
<comment type="catalytic activity">
    <reaction evidence="18">
        <text>[GlcNAc-(1-&gt;4)-Mur2Ac(oyl-L-Ala-gamma-D-Glu-L-Lys-D-Ala-D-Ala)](n)-di-trans,octa-cis-undecaprenyl diphosphate + beta-D-GlcNAc-(1-&gt;4)-Mur2Ac(oyl-L-Ala-gamma-D-Glu-L-Lys-D-Ala-D-Ala)-di-trans,octa-cis-undecaprenyl diphosphate = [GlcNAc-(1-&gt;4)-Mur2Ac(oyl-L-Ala-gamma-D-Glu-L-Lys-D-Ala-D-Ala)](n+1)-di-trans,octa-cis-undecaprenyl diphosphate + di-trans,octa-cis-undecaprenyl diphosphate + H(+)</text>
        <dbReference type="Rhea" id="RHEA:23708"/>
        <dbReference type="Rhea" id="RHEA-COMP:9602"/>
        <dbReference type="Rhea" id="RHEA-COMP:9603"/>
        <dbReference type="ChEBI" id="CHEBI:15378"/>
        <dbReference type="ChEBI" id="CHEBI:58405"/>
        <dbReference type="ChEBI" id="CHEBI:60033"/>
        <dbReference type="ChEBI" id="CHEBI:78435"/>
        <dbReference type="EC" id="2.4.99.28"/>
    </reaction>
</comment>
<evidence type="ECO:0000256" key="13">
    <source>
        <dbReference type="ARBA" id="ARBA00023251"/>
    </source>
</evidence>
<feature type="domain" description="Penicillin-binding protein transpeptidase" evidence="21">
    <location>
        <begin position="488"/>
        <end position="731"/>
    </location>
</feature>
<evidence type="ECO:0000256" key="15">
    <source>
        <dbReference type="ARBA" id="ARBA00023316"/>
    </source>
</evidence>
<evidence type="ECO:0000259" key="23">
    <source>
        <dbReference type="Pfam" id="PF14814"/>
    </source>
</evidence>
<dbReference type="GO" id="GO:0006508">
    <property type="term" value="P:proteolysis"/>
    <property type="evidence" value="ECO:0007669"/>
    <property type="project" value="UniProtKB-KW"/>
</dbReference>
<dbReference type="PANTHER" id="PTHR32282:SF11">
    <property type="entry name" value="PENICILLIN-BINDING PROTEIN 1B"/>
    <property type="match status" value="1"/>
</dbReference>
<comment type="subcellular location">
    <subcellularLocation>
        <location evidence="2">Cell membrane</location>
    </subcellularLocation>
</comment>
<reference evidence="24" key="1">
    <citation type="submission" date="2018-06" db="EMBL/GenBank/DDBJ databases">
        <authorList>
            <person name="Zhirakovskaya E."/>
        </authorList>
    </citation>
    <scope>NUCLEOTIDE SEQUENCE</scope>
</reference>
<proteinExistence type="predicted"/>
<name>A0A3B0XP93_9ZZZZ</name>
<keyword evidence="20" id="KW-0812">Transmembrane</keyword>